<dbReference type="SUPFAM" id="SSF52540">
    <property type="entry name" value="P-loop containing nucleoside triphosphate hydrolases"/>
    <property type="match status" value="1"/>
</dbReference>
<keyword evidence="6" id="KW-0413">Isomerase</keyword>
<dbReference type="Gene3D" id="3.40.91.30">
    <property type="match status" value="1"/>
</dbReference>
<dbReference type="PROSITE" id="PS51198">
    <property type="entry name" value="UVRD_HELICASE_ATP_BIND"/>
    <property type="match status" value="1"/>
</dbReference>
<feature type="binding site" evidence="10">
    <location>
        <begin position="147"/>
        <end position="154"/>
    </location>
    <ligand>
        <name>ATP</name>
        <dbReference type="ChEBI" id="CHEBI:30616"/>
    </ligand>
</feature>
<dbReference type="PANTHER" id="PTHR11070">
    <property type="entry name" value="UVRD / RECB / PCRA DNA HELICASE FAMILY MEMBER"/>
    <property type="match status" value="1"/>
</dbReference>
<dbReference type="SUPFAM" id="SSF57783">
    <property type="entry name" value="Zinc beta-ribbon"/>
    <property type="match status" value="1"/>
</dbReference>
<reference evidence="12 13" key="1">
    <citation type="submission" date="2022-06" db="EMBL/GenBank/DDBJ databases">
        <title>Isolation of gut microbiota from human fecal samples.</title>
        <authorList>
            <person name="Pamer E.G."/>
            <person name="Barat B."/>
            <person name="Waligurski E."/>
            <person name="Medina S."/>
            <person name="Paddock L."/>
            <person name="Mostad J."/>
        </authorList>
    </citation>
    <scope>NUCLEOTIDE SEQUENCE [LARGE SCALE GENOMIC DNA]</scope>
    <source>
        <strain evidence="12 13">DFI.6.1</strain>
    </source>
</reference>
<comment type="catalytic activity">
    <reaction evidence="7">
        <text>Couples ATP hydrolysis with the unwinding of duplex DNA by translocating in the 3'-5' direction.</text>
        <dbReference type="EC" id="5.6.2.4"/>
    </reaction>
</comment>
<evidence type="ECO:0000256" key="2">
    <source>
        <dbReference type="ARBA" id="ARBA00022741"/>
    </source>
</evidence>
<comment type="similarity">
    <text evidence="1">Belongs to the helicase family. UvrD subfamily.</text>
</comment>
<gene>
    <name evidence="12" type="ORF">NE663_03610</name>
</gene>
<dbReference type="InterPro" id="IPR000212">
    <property type="entry name" value="DNA_helicase_UvrD/REP"/>
</dbReference>
<keyword evidence="2 10" id="KW-0547">Nucleotide-binding</keyword>
<organism evidence="12 13">
    <name type="scientific">Massilicoli timonensis</name>
    <dbReference type="NCBI Taxonomy" id="2015901"/>
    <lineage>
        <taxon>Bacteria</taxon>
        <taxon>Bacillati</taxon>
        <taxon>Bacillota</taxon>
        <taxon>Erysipelotrichia</taxon>
        <taxon>Erysipelotrichales</taxon>
        <taxon>Erysipelotrichaceae</taxon>
        <taxon>Massilicoli</taxon>
    </lineage>
</organism>
<evidence type="ECO:0000256" key="6">
    <source>
        <dbReference type="ARBA" id="ARBA00023235"/>
    </source>
</evidence>
<name>A0ABT1SK04_9FIRM</name>
<dbReference type="InterPro" id="IPR014016">
    <property type="entry name" value="UvrD-like_ATP-bd"/>
</dbReference>
<dbReference type="EMBL" id="JANGCH010000003">
    <property type="protein sequence ID" value="MCQ5121343.1"/>
    <property type="molecule type" value="Genomic_DNA"/>
</dbReference>
<dbReference type="InterPro" id="IPR013986">
    <property type="entry name" value="DExx_box_DNA_helicase_dom_sf"/>
</dbReference>
<dbReference type="InterPro" id="IPR013498">
    <property type="entry name" value="Topo_IA_Znf"/>
</dbReference>
<dbReference type="Pfam" id="PF13361">
    <property type="entry name" value="UvrD_C"/>
    <property type="match status" value="1"/>
</dbReference>
<dbReference type="EC" id="5.6.2.4" evidence="8"/>
<proteinExistence type="inferred from homology"/>
<dbReference type="Gene3D" id="3.30.65.10">
    <property type="entry name" value="Bacterial Topoisomerase I, domain 1"/>
    <property type="match status" value="1"/>
</dbReference>
<evidence type="ECO:0000313" key="12">
    <source>
        <dbReference type="EMBL" id="MCQ5121343.1"/>
    </source>
</evidence>
<keyword evidence="4 10" id="KW-0347">Helicase</keyword>
<evidence type="ECO:0000256" key="3">
    <source>
        <dbReference type="ARBA" id="ARBA00022801"/>
    </source>
</evidence>
<dbReference type="Gene3D" id="1.10.10.160">
    <property type="match status" value="1"/>
</dbReference>
<dbReference type="InterPro" id="IPR014017">
    <property type="entry name" value="DNA_helicase_UvrD-like_C"/>
</dbReference>
<evidence type="ECO:0000256" key="10">
    <source>
        <dbReference type="PROSITE-ProRule" id="PRU00560"/>
    </source>
</evidence>
<evidence type="ECO:0000259" key="11">
    <source>
        <dbReference type="PROSITE" id="PS51198"/>
    </source>
</evidence>
<feature type="domain" description="UvrD-like helicase ATP-binding" evidence="11">
    <location>
        <begin position="126"/>
        <end position="588"/>
    </location>
</feature>
<dbReference type="Pfam" id="PF00580">
    <property type="entry name" value="UvrD-helicase"/>
    <property type="match status" value="1"/>
</dbReference>
<keyword evidence="13" id="KW-1185">Reference proteome</keyword>
<protein>
    <recommendedName>
        <fullName evidence="8">DNA 3'-5' helicase</fullName>
        <ecNumber evidence="8">5.6.2.4</ecNumber>
    </recommendedName>
</protein>
<sequence length="825" mass="94274">MGFIQTIIDQYQKKVQERNDACNDLISRIDDALRDAKSIFSAPQVFVDPHTEAEWRSRNSGILADSEAHKILRLKKAAKYKMLSEKQLELADIARSMSHQILQHNERAASMKVQAAYALIGDVEGRKLDQQQMTCIVKEAHNHLVIAGAGTGKTTTVVGKIKYLLKTAKCLPQDILVLSFTNASASEMNERISAETGHSIAASTFHKLGLNIISQVNGVMPRITQISLRKFVKEQLLLNMQSDTYLNLLSSYLLYNRVVAKSEFEFKSQKEYDEYLKLNPPTTVNNETVKSYGEMDIANFLMQNGIRYIYEHPYEIDTRTSEYGQYHPDFYLPDYKIYIEYFGINRNGEVPSYFKATNGMSATEDYRASMEWKRTTHREHQTTMIECYAYEKLEGNLLDSLKEKLEAASVSLAPKSSKELWTQVAAEGDSLLDGIIELFETLVNLIKSNGYDIATVRKLNHAGSNTQTNNILLSLLEPIFNAYCKYLADHQEIDFNDMINLASEYVRQGKYINPYKYVIVDEYQDISKARFTLLDCLRKSRDYELFCVGDDWQSIYRFAGSDIGFILNFSKYWGATEVSKIETTYRFSQKLIEISGGFIMQNPVQIKKSIRGKSEDFGFPLGEISGYTDKFAIEFMSKKLNDIPKGSSVFFIGRYSFDAKLLNDSGLFSCQYNNTSGFVDVKAKSRPDLNMVFLTAHKSKGLQADYVFIINNKKSRMGFPSKIQDAPILDLLLDNCDQYPHAEERRLFYVALTRAKKKAFIVTVNGQESEFAMELKERYGEDLKKEQFECPLCGGRLVKRSGPYGEFFGCSNYRTNGCNYKRKIR</sequence>
<dbReference type="Pfam" id="PF01396">
    <property type="entry name" value="Zn_ribbon_Top1"/>
    <property type="match status" value="1"/>
</dbReference>
<evidence type="ECO:0000256" key="7">
    <source>
        <dbReference type="ARBA" id="ARBA00034617"/>
    </source>
</evidence>
<dbReference type="RefSeq" id="WP_256197493.1">
    <property type="nucleotide sequence ID" value="NZ_JANGCH010000003.1"/>
</dbReference>
<keyword evidence="3 10" id="KW-0378">Hydrolase</keyword>
<evidence type="ECO:0000313" key="13">
    <source>
        <dbReference type="Proteomes" id="UP001524435"/>
    </source>
</evidence>
<accession>A0ABT1SK04</accession>
<comment type="catalytic activity">
    <reaction evidence="9">
        <text>ATP + H2O = ADP + phosphate + H(+)</text>
        <dbReference type="Rhea" id="RHEA:13065"/>
        <dbReference type="ChEBI" id="CHEBI:15377"/>
        <dbReference type="ChEBI" id="CHEBI:15378"/>
        <dbReference type="ChEBI" id="CHEBI:30616"/>
        <dbReference type="ChEBI" id="CHEBI:43474"/>
        <dbReference type="ChEBI" id="CHEBI:456216"/>
        <dbReference type="EC" id="5.6.2.4"/>
    </reaction>
</comment>
<evidence type="ECO:0000256" key="4">
    <source>
        <dbReference type="ARBA" id="ARBA00022806"/>
    </source>
</evidence>
<dbReference type="Gene3D" id="3.40.50.300">
    <property type="entry name" value="P-loop containing nucleotide triphosphate hydrolases"/>
    <property type="match status" value="3"/>
</dbReference>
<dbReference type="Proteomes" id="UP001524435">
    <property type="component" value="Unassembled WGS sequence"/>
</dbReference>
<evidence type="ECO:0000256" key="9">
    <source>
        <dbReference type="ARBA" id="ARBA00048988"/>
    </source>
</evidence>
<dbReference type="InterPro" id="IPR027417">
    <property type="entry name" value="P-loop_NTPase"/>
</dbReference>
<comment type="caution">
    <text evidence="12">The sequence shown here is derived from an EMBL/GenBank/DDBJ whole genome shotgun (WGS) entry which is preliminary data.</text>
</comment>
<evidence type="ECO:0000256" key="8">
    <source>
        <dbReference type="ARBA" id="ARBA00034808"/>
    </source>
</evidence>
<evidence type="ECO:0000256" key="5">
    <source>
        <dbReference type="ARBA" id="ARBA00022840"/>
    </source>
</evidence>
<keyword evidence="5 10" id="KW-0067">ATP-binding</keyword>
<dbReference type="PANTHER" id="PTHR11070:SF63">
    <property type="entry name" value="DNA HELICASE IV"/>
    <property type="match status" value="1"/>
</dbReference>
<evidence type="ECO:0000256" key="1">
    <source>
        <dbReference type="ARBA" id="ARBA00009922"/>
    </source>
</evidence>